<organism evidence="4 5">
    <name type="scientific">Mycena chlorophos</name>
    <name type="common">Agaric fungus</name>
    <name type="synonym">Agaricus chlorophos</name>
    <dbReference type="NCBI Taxonomy" id="658473"/>
    <lineage>
        <taxon>Eukaryota</taxon>
        <taxon>Fungi</taxon>
        <taxon>Dikarya</taxon>
        <taxon>Basidiomycota</taxon>
        <taxon>Agaricomycotina</taxon>
        <taxon>Agaricomycetes</taxon>
        <taxon>Agaricomycetidae</taxon>
        <taxon>Agaricales</taxon>
        <taxon>Marasmiineae</taxon>
        <taxon>Mycenaceae</taxon>
        <taxon>Mycena</taxon>
    </lineage>
</organism>
<accession>A0ABQ0KYQ4</accession>
<feature type="transmembrane region" description="Helical" evidence="2">
    <location>
        <begin position="208"/>
        <end position="226"/>
    </location>
</feature>
<sequence length="402" mass="45359">MADVTRFWNIVDAEKIYIACTTSILIWDWLSCLPQERKHIWQRDWTHMKFLYFMVRYYTLVVLVVTDAWFFSEWSEAACARYVRVLPGIAVLIDLSIESVLAVRIYALYGCDRRMAAFLITMLAGFLGVMIAVPILAFDFTRLPSWPGPCMVTGKPSIAGPKFIIAFYAAPMTCDIVMTILTVYRLIDQNRRGGGASSLMNRVVRDGLLYFFAITSLNLINVVFFIQSDQLIQAFNAPMSIQLSSVLCCRLQSDQLIQAFNAPMSIQLSSVLCCRLILNLRAKNDNNTLRKFSQSRGRFVTDVIHDASIVAHPIRFSANPSLLTRPVQAYPAHPDRRSGIGARGMSMSVDGSVTMMSMVEPGMSFRDDEEMVGDTEMQSQVDGESWKEENSPVDEVPELHHV</sequence>
<dbReference type="Proteomes" id="UP000815677">
    <property type="component" value="Unassembled WGS sequence"/>
</dbReference>
<feature type="transmembrane region" description="Helical" evidence="2">
    <location>
        <begin position="163"/>
        <end position="187"/>
    </location>
</feature>
<evidence type="ECO:0000256" key="2">
    <source>
        <dbReference type="SAM" id="Phobius"/>
    </source>
</evidence>
<evidence type="ECO:0000259" key="3">
    <source>
        <dbReference type="Pfam" id="PF20151"/>
    </source>
</evidence>
<keyword evidence="2" id="KW-0812">Transmembrane</keyword>
<protein>
    <recommendedName>
        <fullName evidence="3">DUF6533 domain-containing protein</fullName>
    </recommendedName>
</protein>
<evidence type="ECO:0000313" key="4">
    <source>
        <dbReference type="EMBL" id="GAT43842.1"/>
    </source>
</evidence>
<keyword evidence="2" id="KW-0472">Membrane</keyword>
<gene>
    <name evidence="4" type="ORF">MCHLO_01509</name>
</gene>
<dbReference type="EMBL" id="DF839342">
    <property type="protein sequence ID" value="GAT43842.1"/>
    <property type="molecule type" value="Genomic_DNA"/>
</dbReference>
<dbReference type="Pfam" id="PF20151">
    <property type="entry name" value="DUF6533"/>
    <property type="match status" value="1"/>
</dbReference>
<feature type="transmembrane region" description="Helical" evidence="2">
    <location>
        <begin position="84"/>
        <end position="109"/>
    </location>
</feature>
<dbReference type="InterPro" id="IPR045340">
    <property type="entry name" value="DUF6533"/>
</dbReference>
<name>A0ABQ0KYQ4_MYCCL</name>
<reference evidence="4" key="1">
    <citation type="submission" date="2014-09" db="EMBL/GenBank/DDBJ databases">
        <title>Genome sequence of the luminous mushroom Mycena chlorophos for searching fungal bioluminescence genes.</title>
        <authorList>
            <person name="Tanaka Y."/>
            <person name="Kasuga D."/>
            <person name="Oba Y."/>
            <person name="Hase S."/>
            <person name="Sato K."/>
            <person name="Oba Y."/>
            <person name="Sakakibara Y."/>
        </authorList>
    </citation>
    <scope>NUCLEOTIDE SEQUENCE</scope>
</reference>
<feature type="region of interest" description="Disordered" evidence="1">
    <location>
        <begin position="370"/>
        <end position="402"/>
    </location>
</feature>
<feature type="transmembrane region" description="Helical" evidence="2">
    <location>
        <begin position="116"/>
        <end position="138"/>
    </location>
</feature>
<keyword evidence="5" id="KW-1185">Reference proteome</keyword>
<evidence type="ECO:0000256" key="1">
    <source>
        <dbReference type="SAM" id="MobiDB-lite"/>
    </source>
</evidence>
<evidence type="ECO:0000313" key="5">
    <source>
        <dbReference type="Proteomes" id="UP000815677"/>
    </source>
</evidence>
<feature type="domain" description="DUF6533" evidence="3">
    <location>
        <begin position="19"/>
        <end position="61"/>
    </location>
</feature>
<keyword evidence="2" id="KW-1133">Transmembrane helix</keyword>
<feature type="transmembrane region" description="Helical" evidence="2">
    <location>
        <begin position="55"/>
        <end position="72"/>
    </location>
</feature>
<proteinExistence type="predicted"/>